<dbReference type="AlphaFoldDB" id="A0A1H1UFH0"/>
<evidence type="ECO:0000313" key="3">
    <source>
        <dbReference type="Proteomes" id="UP000199700"/>
    </source>
</evidence>
<feature type="compositionally biased region" description="Acidic residues" evidence="1">
    <location>
        <begin position="1"/>
        <end position="10"/>
    </location>
</feature>
<proteinExistence type="predicted"/>
<evidence type="ECO:0000256" key="1">
    <source>
        <dbReference type="SAM" id="MobiDB-lite"/>
    </source>
</evidence>
<sequence length="84" mass="9581">MTPDEMSDENPESHSPEDEGAQNAEPADHPAEHAADDEQETVQQKKERLEAALRRYRATLRNEAETGNDGFSADYYRSQKPPHW</sequence>
<accession>A0A1H1UFH0</accession>
<reference evidence="2" key="1">
    <citation type="submission" date="2016-10" db="EMBL/GenBank/DDBJ databases">
        <authorList>
            <person name="Varghese N."/>
            <person name="Submissions S."/>
        </authorList>
    </citation>
    <scope>NUCLEOTIDE SEQUENCE [LARGE SCALE GENOMIC DNA]</scope>
    <source>
        <strain evidence="2">DSM 22082</strain>
    </source>
</reference>
<feature type="compositionally biased region" description="Basic and acidic residues" evidence="1">
    <location>
        <begin position="43"/>
        <end position="53"/>
    </location>
</feature>
<keyword evidence="3" id="KW-1185">Reference proteome</keyword>
<feature type="region of interest" description="Disordered" evidence="1">
    <location>
        <begin position="1"/>
        <end position="84"/>
    </location>
</feature>
<organism evidence="2 3">
    <name type="scientific">Brevibacterium sandarakinum</name>
    <dbReference type="NCBI Taxonomy" id="629680"/>
    <lineage>
        <taxon>Bacteria</taxon>
        <taxon>Bacillati</taxon>
        <taxon>Actinomycetota</taxon>
        <taxon>Actinomycetes</taxon>
        <taxon>Micrococcales</taxon>
        <taxon>Brevibacteriaceae</taxon>
        <taxon>Brevibacterium</taxon>
    </lineage>
</organism>
<name>A0A1H1UFH0_BRESA</name>
<feature type="compositionally biased region" description="Basic and acidic residues" evidence="1">
    <location>
        <begin position="26"/>
        <end position="36"/>
    </location>
</feature>
<dbReference type="Proteomes" id="UP000199700">
    <property type="component" value="Chromosome"/>
</dbReference>
<evidence type="ECO:0000313" key="2">
    <source>
        <dbReference type="EMBL" id="SDS71178.1"/>
    </source>
</evidence>
<dbReference type="EMBL" id="LT629739">
    <property type="protein sequence ID" value="SDS71178.1"/>
    <property type="molecule type" value="Genomic_DNA"/>
</dbReference>
<gene>
    <name evidence="2" type="ORF">SAMN04489751_2660</name>
</gene>
<protein>
    <submittedName>
        <fullName evidence="2">Uncharacterized protein</fullName>
    </submittedName>
</protein>